<organism evidence="2 3">
    <name type="scientific">Planococcus lenghuensis</name>
    <dbReference type="NCBI Taxonomy" id="2213202"/>
    <lineage>
        <taxon>Bacteria</taxon>
        <taxon>Bacillati</taxon>
        <taxon>Bacillota</taxon>
        <taxon>Bacilli</taxon>
        <taxon>Bacillales</taxon>
        <taxon>Caryophanaceae</taxon>
        <taxon>Planococcus</taxon>
    </lineage>
</organism>
<name>A0A1Q2KZF9_9BACL</name>
<keyword evidence="1" id="KW-0812">Transmembrane</keyword>
<dbReference type="Proteomes" id="UP000188184">
    <property type="component" value="Chromosome"/>
</dbReference>
<sequence length="87" mass="9777">MKRFVFSVIGGLLIGLFLMVLFMDYEAPETSHVFSVSDGATTETAEGVSVVEETPAKVVRELDFNFMFSVLFCPWVVPSSFFDMDQH</sequence>
<accession>A0A1Q2KZF9</accession>
<gene>
    <name evidence="2" type="ORF">B0X71_11030</name>
</gene>
<evidence type="ECO:0000313" key="3">
    <source>
        <dbReference type="Proteomes" id="UP000188184"/>
    </source>
</evidence>
<keyword evidence="1" id="KW-1133">Transmembrane helix</keyword>
<evidence type="ECO:0000313" key="2">
    <source>
        <dbReference type="EMBL" id="AQQ53553.1"/>
    </source>
</evidence>
<keyword evidence="1" id="KW-0472">Membrane</keyword>
<feature type="transmembrane region" description="Helical" evidence="1">
    <location>
        <begin position="5"/>
        <end position="23"/>
    </location>
</feature>
<evidence type="ECO:0000256" key="1">
    <source>
        <dbReference type="SAM" id="Phobius"/>
    </source>
</evidence>
<proteinExistence type="predicted"/>
<protein>
    <submittedName>
        <fullName evidence="2">Uncharacterized protein</fullName>
    </submittedName>
</protein>
<dbReference type="EMBL" id="CP019640">
    <property type="protein sequence ID" value="AQQ53553.1"/>
    <property type="molecule type" value="Genomic_DNA"/>
</dbReference>
<keyword evidence="3" id="KW-1185">Reference proteome</keyword>
<reference evidence="2 3" key="1">
    <citation type="submission" date="2017-02" db="EMBL/GenBank/DDBJ databases">
        <title>The complete genomic sequence of a novel cold adapted crude oil-degrading bacterium Planococcus qaidamina Y42.</title>
        <authorList>
            <person name="Yang R."/>
        </authorList>
    </citation>
    <scope>NUCLEOTIDE SEQUENCE [LARGE SCALE GENOMIC DNA]</scope>
    <source>
        <strain evidence="2 3">Y42</strain>
    </source>
</reference>
<dbReference type="KEGG" id="pmar:B0X71_11030"/>
<dbReference type="AlphaFoldDB" id="A0A1Q2KZF9"/>